<dbReference type="Proteomes" id="UP001218188">
    <property type="component" value="Unassembled WGS sequence"/>
</dbReference>
<dbReference type="AlphaFoldDB" id="A0AAD6SM37"/>
<feature type="transmembrane region" description="Helical" evidence="1">
    <location>
        <begin position="186"/>
        <end position="207"/>
    </location>
</feature>
<feature type="transmembrane region" description="Helical" evidence="1">
    <location>
        <begin position="93"/>
        <end position="113"/>
    </location>
</feature>
<keyword evidence="1" id="KW-0472">Membrane</keyword>
<protein>
    <submittedName>
        <fullName evidence="2">Uncharacterized protein</fullName>
    </submittedName>
</protein>
<reference evidence="2" key="1">
    <citation type="submission" date="2023-03" db="EMBL/GenBank/DDBJ databases">
        <title>Massive genome expansion in bonnet fungi (Mycena s.s.) driven by repeated elements and novel gene families across ecological guilds.</title>
        <authorList>
            <consortium name="Lawrence Berkeley National Laboratory"/>
            <person name="Harder C.B."/>
            <person name="Miyauchi S."/>
            <person name="Viragh M."/>
            <person name="Kuo A."/>
            <person name="Thoen E."/>
            <person name="Andreopoulos B."/>
            <person name="Lu D."/>
            <person name="Skrede I."/>
            <person name="Drula E."/>
            <person name="Henrissat B."/>
            <person name="Morin E."/>
            <person name="Kohler A."/>
            <person name="Barry K."/>
            <person name="LaButti K."/>
            <person name="Morin E."/>
            <person name="Salamov A."/>
            <person name="Lipzen A."/>
            <person name="Mereny Z."/>
            <person name="Hegedus B."/>
            <person name="Baldrian P."/>
            <person name="Stursova M."/>
            <person name="Weitz H."/>
            <person name="Taylor A."/>
            <person name="Grigoriev I.V."/>
            <person name="Nagy L.G."/>
            <person name="Martin F."/>
            <person name="Kauserud H."/>
        </authorList>
    </citation>
    <scope>NUCLEOTIDE SEQUENCE</scope>
    <source>
        <strain evidence="2">CBHHK200</strain>
    </source>
</reference>
<dbReference type="EMBL" id="JARJCM010000091">
    <property type="protein sequence ID" value="KAJ7030451.1"/>
    <property type="molecule type" value="Genomic_DNA"/>
</dbReference>
<feature type="transmembrane region" description="Helical" evidence="1">
    <location>
        <begin position="55"/>
        <end position="73"/>
    </location>
</feature>
<sequence>MAGLVLRAETGSPPPPSPPPPFVAFDVLQLTALVLLMAMMLPALLSQSVTRMKTWFNLIVACIIYCISFILLLGRQSGPEPPFSLCVFQAGLIYAAPATVSAAGFAFVIELYLRLSSTLAVLEVSRRQVTILLFISPLAHLIVFWVAIFTALSQPFGPEGSPIVERSEGGLYCHINSNVPTTVTGVTVVLFIALMIAMELYTVVYLFRRRSGFKGVRLPTGTFPLPLFIRTVSYTLAGGLGIILVDILMNSKASSSNSGFVVLDLMAIIPLSVALVFGSQMDILGVYMFWKKKGPGQIGKV</sequence>
<organism evidence="2 3">
    <name type="scientific">Mycena alexandri</name>
    <dbReference type="NCBI Taxonomy" id="1745969"/>
    <lineage>
        <taxon>Eukaryota</taxon>
        <taxon>Fungi</taxon>
        <taxon>Dikarya</taxon>
        <taxon>Basidiomycota</taxon>
        <taxon>Agaricomycotina</taxon>
        <taxon>Agaricomycetes</taxon>
        <taxon>Agaricomycetidae</taxon>
        <taxon>Agaricales</taxon>
        <taxon>Marasmiineae</taxon>
        <taxon>Mycenaceae</taxon>
        <taxon>Mycena</taxon>
    </lineage>
</organism>
<feature type="transmembrane region" description="Helical" evidence="1">
    <location>
        <begin position="129"/>
        <end position="152"/>
    </location>
</feature>
<feature type="transmembrane region" description="Helical" evidence="1">
    <location>
        <begin position="22"/>
        <end position="43"/>
    </location>
</feature>
<name>A0AAD6SM37_9AGAR</name>
<evidence type="ECO:0000313" key="3">
    <source>
        <dbReference type="Proteomes" id="UP001218188"/>
    </source>
</evidence>
<proteinExistence type="predicted"/>
<feature type="transmembrane region" description="Helical" evidence="1">
    <location>
        <begin position="268"/>
        <end position="290"/>
    </location>
</feature>
<gene>
    <name evidence="2" type="ORF">C8F04DRAFT_1113710</name>
</gene>
<evidence type="ECO:0000313" key="2">
    <source>
        <dbReference type="EMBL" id="KAJ7030451.1"/>
    </source>
</evidence>
<feature type="transmembrane region" description="Helical" evidence="1">
    <location>
        <begin position="227"/>
        <end position="248"/>
    </location>
</feature>
<accession>A0AAD6SM37</accession>
<comment type="caution">
    <text evidence="2">The sequence shown here is derived from an EMBL/GenBank/DDBJ whole genome shotgun (WGS) entry which is preliminary data.</text>
</comment>
<evidence type="ECO:0000256" key="1">
    <source>
        <dbReference type="SAM" id="Phobius"/>
    </source>
</evidence>
<keyword evidence="3" id="KW-1185">Reference proteome</keyword>
<keyword evidence="1" id="KW-0812">Transmembrane</keyword>
<keyword evidence="1" id="KW-1133">Transmembrane helix</keyword>